<dbReference type="Pfam" id="PF13442">
    <property type="entry name" value="Cytochrome_CBB3"/>
    <property type="match status" value="1"/>
</dbReference>
<feature type="binding site" description="axial binding residue" evidence="12">
    <location>
        <position position="650"/>
    </location>
    <ligand>
        <name>heme c</name>
        <dbReference type="ChEBI" id="CHEBI:61717"/>
    </ligand>
    <ligandPart>
        <name>Fe</name>
        <dbReference type="ChEBI" id="CHEBI:18248"/>
    </ligandPart>
</feature>
<keyword evidence="3 12" id="KW-0479">Metal-binding</keyword>
<keyword evidence="8 12" id="KW-0408">Iron</keyword>
<dbReference type="GO" id="GO:0009055">
    <property type="term" value="F:electron transfer activity"/>
    <property type="evidence" value="ECO:0007669"/>
    <property type="project" value="InterPro"/>
</dbReference>
<comment type="cofactor">
    <cofactor evidence="11">
        <name>heme c</name>
        <dbReference type="ChEBI" id="CHEBI:61717"/>
    </cofactor>
    <text evidence="11">Binds 1 heme c group per subunit.</text>
</comment>
<evidence type="ECO:0000256" key="9">
    <source>
        <dbReference type="ARBA" id="ARBA00023157"/>
    </source>
</evidence>
<gene>
    <name evidence="15" type="ORF">LPB140_10885</name>
</gene>
<keyword evidence="2 11" id="KW-0349">Heme</keyword>
<dbReference type="SUPFAM" id="SSF50998">
    <property type="entry name" value="Quinoprotein alcohol dehydrogenase-like"/>
    <property type="match status" value="1"/>
</dbReference>
<evidence type="ECO:0000256" key="10">
    <source>
        <dbReference type="PIRSR" id="PIRSR617512-1"/>
    </source>
</evidence>
<evidence type="ECO:0000256" key="8">
    <source>
        <dbReference type="ARBA" id="ARBA00023004"/>
    </source>
</evidence>
<keyword evidence="6 11" id="KW-0634">PQQ</keyword>
<comment type="similarity">
    <text evidence="1">Belongs to the bacterial PQQ dehydrogenase family.</text>
</comment>
<evidence type="ECO:0000313" key="15">
    <source>
        <dbReference type="EMBL" id="APG63805.1"/>
    </source>
</evidence>
<dbReference type="OrthoDB" id="9794322at2"/>
<organism evidence="15 16">
    <name type="scientific">Sphingorhabdus lutea</name>
    <dbReference type="NCBI Taxonomy" id="1913578"/>
    <lineage>
        <taxon>Bacteria</taxon>
        <taxon>Pseudomonadati</taxon>
        <taxon>Pseudomonadota</taxon>
        <taxon>Alphaproteobacteria</taxon>
        <taxon>Sphingomonadales</taxon>
        <taxon>Sphingomonadaceae</taxon>
        <taxon>Sphingorhabdus</taxon>
    </lineage>
</organism>
<dbReference type="CDD" id="cd10279">
    <property type="entry name" value="PQQ_ADH_II"/>
    <property type="match status" value="1"/>
</dbReference>
<keyword evidence="7" id="KW-0560">Oxidoreductase</keyword>
<keyword evidence="5 12" id="KW-0106">Calcium</keyword>
<evidence type="ECO:0000256" key="5">
    <source>
        <dbReference type="ARBA" id="ARBA00022837"/>
    </source>
</evidence>
<feature type="binding site" evidence="11">
    <location>
        <position position="94"/>
    </location>
    <ligand>
        <name>pyrroloquinoline quinone</name>
        <dbReference type="ChEBI" id="CHEBI:58442"/>
    </ligand>
</feature>
<evidence type="ECO:0000256" key="4">
    <source>
        <dbReference type="ARBA" id="ARBA00022729"/>
    </source>
</evidence>
<feature type="binding site" evidence="11">
    <location>
        <begin position="206"/>
        <end position="207"/>
    </location>
    <ligand>
        <name>pyrroloquinoline quinone</name>
        <dbReference type="ChEBI" id="CHEBI:58442"/>
    </ligand>
</feature>
<dbReference type="GO" id="GO:0016614">
    <property type="term" value="F:oxidoreductase activity, acting on CH-OH group of donors"/>
    <property type="evidence" value="ECO:0007669"/>
    <property type="project" value="InterPro"/>
</dbReference>
<dbReference type="InterPro" id="IPR018391">
    <property type="entry name" value="PQQ_b-propeller_rpt"/>
</dbReference>
<keyword evidence="4" id="KW-0732">Signal</keyword>
<proteinExistence type="inferred from homology"/>
<dbReference type="KEGG" id="sphl:LPB140_10885"/>
<dbReference type="EMBL" id="CP018154">
    <property type="protein sequence ID" value="APG63805.1"/>
    <property type="molecule type" value="Genomic_DNA"/>
</dbReference>
<feature type="binding site" evidence="12">
    <location>
        <position position="335"/>
    </location>
    <ligand>
        <name>Ca(2+)</name>
        <dbReference type="ChEBI" id="CHEBI:29108"/>
    </ligand>
</feature>
<evidence type="ECO:0000256" key="1">
    <source>
        <dbReference type="ARBA" id="ARBA00008156"/>
    </source>
</evidence>
<reference evidence="15 16" key="1">
    <citation type="submission" date="2016-11" db="EMBL/GenBank/DDBJ databases">
        <title>Sphingorhabdus sp. LPB0140, isolated from marine environment.</title>
        <authorList>
            <person name="Kim E."/>
            <person name="Yi H."/>
        </authorList>
    </citation>
    <scope>NUCLEOTIDE SEQUENCE [LARGE SCALE GENOMIC DNA]</scope>
    <source>
        <strain evidence="15 16">LPB0140</strain>
    </source>
</reference>
<feature type="domain" description="Cytochrome c" evidence="14">
    <location>
        <begin position="633"/>
        <end position="712"/>
    </location>
</feature>
<feature type="binding site" evidence="11">
    <location>
        <position position="270"/>
    </location>
    <ligand>
        <name>pyrroloquinoline quinone</name>
        <dbReference type="ChEBI" id="CHEBI:58442"/>
    </ligand>
</feature>
<name>A0A1L3JF89_9SPHN</name>
<protein>
    <submittedName>
        <fullName evidence="15">Alcohol dehydrogenase</fullName>
    </submittedName>
</protein>
<keyword evidence="16" id="KW-1185">Reference proteome</keyword>
<dbReference type="Proteomes" id="UP000242561">
    <property type="component" value="Chromosome"/>
</dbReference>
<dbReference type="SUPFAM" id="SSF46626">
    <property type="entry name" value="Cytochrome c"/>
    <property type="match status" value="1"/>
</dbReference>
<feature type="binding site" evidence="11">
    <location>
        <position position="363"/>
    </location>
    <ligand>
        <name>pyrroloquinoline quinone</name>
        <dbReference type="ChEBI" id="CHEBI:58442"/>
    </ligand>
</feature>
<evidence type="ECO:0000256" key="13">
    <source>
        <dbReference type="PIRSR" id="PIRSR617512-4"/>
    </source>
</evidence>
<dbReference type="InterPro" id="IPR009056">
    <property type="entry name" value="Cyt_c-like_dom"/>
</dbReference>
<feature type="binding site" description="axial binding residue" evidence="12">
    <location>
        <position position="689"/>
    </location>
    <ligand>
        <name>heme c</name>
        <dbReference type="ChEBI" id="CHEBI:61717"/>
    </ligand>
    <ligandPart>
        <name>Fe</name>
        <dbReference type="ChEBI" id="CHEBI:18248"/>
    </ligandPart>
</feature>
<dbReference type="InterPro" id="IPR017512">
    <property type="entry name" value="PQQ_MeOH/EtOH_DH"/>
</dbReference>
<feature type="binding site" description="covalent" evidence="11">
    <location>
        <position position="649"/>
    </location>
    <ligand>
        <name>heme c</name>
        <dbReference type="ChEBI" id="CHEBI:61717"/>
    </ligand>
</feature>
<feature type="binding site" evidence="11">
    <location>
        <position position="190"/>
    </location>
    <ligand>
        <name>pyrroloquinoline quinone</name>
        <dbReference type="ChEBI" id="CHEBI:58442"/>
    </ligand>
</feature>
<evidence type="ECO:0000256" key="3">
    <source>
        <dbReference type="ARBA" id="ARBA00022723"/>
    </source>
</evidence>
<dbReference type="InterPro" id="IPR011047">
    <property type="entry name" value="Quinoprotein_ADH-like_sf"/>
</dbReference>
<dbReference type="GO" id="GO:0020037">
    <property type="term" value="F:heme binding"/>
    <property type="evidence" value="ECO:0007669"/>
    <property type="project" value="InterPro"/>
</dbReference>
<feature type="binding site" description="covalent" evidence="11">
    <location>
        <position position="646"/>
    </location>
    <ligand>
        <name>heme c</name>
        <dbReference type="ChEBI" id="CHEBI:61717"/>
    </ligand>
</feature>
<evidence type="ECO:0000256" key="6">
    <source>
        <dbReference type="ARBA" id="ARBA00022891"/>
    </source>
</evidence>
<evidence type="ECO:0000256" key="2">
    <source>
        <dbReference type="ARBA" id="ARBA00022617"/>
    </source>
</evidence>
<evidence type="ECO:0000256" key="11">
    <source>
        <dbReference type="PIRSR" id="PIRSR617512-2"/>
    </source>
</evidence>
<keyword evidence="9 13" id="KW-1015">Disulfide bond</keyword>
<dbReference type="InterPro" id="IPR036909">
    <property type="entry name" value="Cyt_c-like_dom_sf"/>
</dbReference>
<dbReference type="GO" id="GO:0005509">
    <property type="term" value="F:calcium ion binding"/>
    <property type="evidence" value="ECO:0007669"/>
    <property type="project" value="InterPro"/>
</dbReference>
<sequence length="736" mass="79252">MRPFFKPFLAAAFMGSILLLHGCGKNDDDKTPIAKNIIVDSEYLKTGGDGTNWAMTGFSYDEQRYSPLDQINDKNVKQLGIAWFADLPDARGQEATPVIVNGRLYVTTAWSKLFAYDAKTGKELWNFDPKVPKETGAKACCDVVNRGVAYFNGKLYLGTLDGRLIAIDAATGVQLWSVATLDPLSNGTITGVPRVVKNMVIIGNGGAEFGTRGYVTAYDINTGRQLWRFYTVPNPKGEPDGEISDSILKTAINSWSKEGGNWRQSGGGGTVWDAIVYDHELDQLYIGVGNGSPWNHGIRSNGEGDNLFLSSIVALRPDTGEYIWHYQETPGETWDFTATQPIILADKKAEDGSITKVLYHAPKNGFFFTLNRKNGQLLGAEPFIKGINWASGYDMKTGRPIENPKARFYKTGEMFMSIPSALGAHNWHPMSYNPNTGMVYIPAQIVPAAYLPPANADQAASKPKGFNLGINSAGFDFPDDVNIVKAAKAAATGQLVAFDTKANKVAWTVDYPAPWNGGTMTTAGNLVFQGTSTGEFNAYSADKGTLLWSFPVQSGVLAGAATYMVDGEQYIAFLTGKGGAFPLVAGYGGGASMAVPNIARLVVMKIGGTTKFPALPAVSEHVWNPPAQEGKAADIAAGQAHFQRYCMTCHGSGAVGNAVLPDLRKSGTLADAETWKSIIIDGMLAQNGMVSFANVLSPAQADQIRQYVISRAHYAQKNEAEITKSDKAVKAKNTAK</sequence>
<dbReference type="PROSITE" id="PS51007">
    <property type="entry name" value="CYTC"/>
    <property type="match status" value="1"/>
</dbReference>
<dbReference type="GO" id="GO:0016020">
    <property type="term" value="C:membrane"/>
    <property type="evidence" value="ECO:0007669"/>
    <property type="project" value="InterPro"/>
</dbReference>
<feature type="binding site" evidence="11">
    <location>
        <position position="146"/>
    </location>
    <ligand>
        <name>pyrroloquinoline quinone</name>
        <dbReference type="ChEBI" id="CHEBI:58442"/>
    </ligand>
</feature>
<dbReference type="PANTHER" id="PTHR32303">
    <property type="entry name" value="QUINOPROTEIN ALCOHOL DEHYDROGENASE (CYTOCHROME C)"/>
    <property type="match status" value="1"/>
</dbReference>
<evidence type="ECO:0000313" key="16">
    <source>
        <dbReference type="Proteomes" id="UP000242561"/>
    </source>
</evidence>
<dbReference type="Gene3D" id="1.10.760.10">
    <property type="entry name" value="Cytochrome c-like domain"/>
    <property type="match status" value="1"/>
</dbReference>
<evidence type="ECO:0000259" key="14">
    <source>
        <dbReference type="PROSITE" id="PS51007"/>
    </source>
</evidence>
<evidence type="ECO:0000256" key="12">
    <source>
        <dbReference type="PIRSR" id="PIRSR617512-3"/>
    </source>
</evidence>
<comment type="cofactor">
    <cofactor evidence="11">
        <name>pyrroloquinoline quinone</name>
        <dbReference type="ChEBI" id="CHEBI:58442"/>
    </cofactor>
    <text evidence="11">Binds 1 PQQ group per subunit.</text>
</comment>
<accession>A0A1L3JF89</accession>
<evidence type="ECO:0000256" key="7">
    <source>
        <dbReference type="ARBA" id="ARBA00023002"/>
    </source>
</evidence>
<dbReference type="InterPro" id="IPR002372">
    <property type="entry name" value="PQQ_rpt_dom"/>
</dbReference>
<feature type="disulfide bond" evidence="13">
    <location>
        <begin position="140"/>
        <end position="141"/>
    </location>
</feature>
<dbReference type="SMART" id="SM00564">
    <property type="entry name" value="PQQ"/>
    <property type="match status" value="5"/>
</dbReference>
<comment type="cofactor">
    <cofactor evidence="12">
        <name>Ca(2+)</name>
        <dbReference type="ChEBI" id="CHEBI:29108"/>
    </cofactor>
    <text evidence="12">Binds 1 Ca(2+) ion per subunit.</text>
</comment>
<dbReference type="Pfam" id="PF01011">
    <property type="entry name" value="PQQ"/>
    <property type="match status" value="2"/>
</dbReference>
<feature type="binding site" evidence="12">
    <location>
        <position position="290"/>
    </location>
    <ligand>
        <name>Ca(2+)</name>
        <dbReference type="ChEBI" id="CHEBI:29108"/>
    </ligand>
</feature>
<feature type="active site" description="Proton acceptor" evidence="10">
    <location>
        <position position="335"/>
    </location>
</feature>
<dbReference type="AlphaFoldDB" id="A0A1L3JF89"/>
<dbReference type="NCBIfam" id="TIGR03075">
    <property type="entry name" value="PQQ_enz_alc_DH"/>
    <property type="match status" value="1"/>
</dbReference>
<feature type="binding site" evidence="12">
    <location>
        <position position="208"/>
    </location>
    <ligand>
        <name>Ca(2+)</name>
        <dbReference type="ChEBI" id="CHEBI:29108"/>
    </ligand>
</feature>
<dbReference type="STRING" id="1913578.LPB140_10885"/>
<dbReference type="Gene3D" id="2.140.10.10">
    <property type="entry name" value="Quinoprotein alcohol dehydrogenase-like superfamily"/>
    <property type="match status" value="1"/>
</dbReference>
<feature type="binding site" evidence="11">
    <location>
        <begin position="426"/>
        <end position="427"/>
    </location>
    <ligand>
        <name>pyrroloquinoline quinone</name>
        <dbReference type="ChEBI" id="CHEBI:58442"/>
    </ligand>
</feature>